<proteinExistence type="predicted"/>
<protein>
    <submittedName>
        <fullName evidence="3">Uncharacterized protein</fullName>
    </submittedName>
</protein>
<dbReference type="Proteomes" id="UP000220841">
    <property type="component" value="Unassembled WGS sequence"/>
</dbReference>
<reference evidence="3 4" key="1">
    <citation type="submission" date="2017-09" db="EMBL/GenBank/DDBJ databases">
        <title>Large-scale bioinformatics analysis of Bacillus genomes uncovers conserved roles of natural products in bacterial physiology.</title>
        <authorList>
            <consortium name="Agbiome Team Llc"/>
            <person name="Bleich R.M."/>
            <person name="Grubbs K.J."/>
            <person name="Santa Maria K.C."/>
            <person name="Allen S.E."/>
            <person name="Farag S."/>
            <person name="Shank E.A."/>
            <person name="Bowers A."/>
        </authorList>
    </citation>
    <scope>NUCLEOTIDE SEQUENCE [LARGE SCALE GENOMIC DNA]</scope>
    <source>
        <strain evidence="3 4">AFS021349</strain>
    </source>
</reference>
<feature type="region of interest" description="Disordered" evidence="1">
    <location>
        <begin position="374"/>
        <end position="404"/>
    </location>
</feature>
<dbReference type="EMBL" id="NUBY01000381">
    <property type="protein sequence ID" value="PEP85132.1"/>
    <property type="molecule type" value="Genomic_DNA"/>
</dbReference>
<comment type="caution">
    <text evidence="3">The sequence shown here is derived from an EMBL/GenBank/DDBJ whole genome shotgun (WGS) entry which is preliminary data.</text>
</comment>
<feature type="compositionally biased region" description="Polar residues" evidence="1">
    <location>
        <begin position="380"/>
        <end position="390"/>
    </location>
</feature>
<accession>A0A2A8GYU4</accession>
<feature type="chain" id="PRO_5012225026" evidence="2">
    <location>
        <begin position="30"/>
        <end position="404"/>
    </location>
</feature>
<dbReference type="RefSeq" id="WP_098228402.1">
    <property type="nucleotide sequence ID" value="NZ_NUBY01000381.1"/>
</dbReference>
<dbReference type="InterPro" id="IPR004991">
    <property type="entry name" value="Aerolysin-like"/>
</dbReference>
<evidence type="ECO:0000313" key="4">
    <source>
        <dbReference type="Proteomes" id="UP000220841"/>
    </source>
</evidence>
<evidence type="ECO:0000256" key="2">
    <source>
        <dbReference type="SAM" id="SignalP"/>
    </source>
</evidence>
<dbReference type="Gene3D" id="2.170.15.10">
    <property type="entry name" value="Proaerolysin, chain A, domain 3"/>
    <property type="match status" value="1"/>
</dbReference>
<dbReference type="Pfam" id="PF03318">
    <property type="entry name" value="ETX_MTX2"/>
    <property type="match status" value="1"/>
</dbReference>
<name>A0A2A8GYU4_9BACI</name>
<feature type="signal peptide" evidence="2">
    <location>
        <begin position="1"/>
        <end position="29"/>
    </location>
</feature>
<evidence type="ECO:0000256" key="1">
    <source>
        <dbReference type="SAM" id="MobiDB-lite"/>
    </source>
</evidence>
<evidence type="ECO:0000313" key="3">
    <source>
        <dbReference type="EMBL" id="PEP85132.1"/>
    </source>
</evidence>
<dbReference type="AlphaFoldDB" id="A0A2A8GYU4"/>
<keyword evidence="2" id="KW-0732">Signal</keyword>
<gene>
    <name evidence="3" type="ORF">CN585_30625</name>
</gene>
<organism evidence="3 4">
    <name type="scientific">Bacillus toyonensis</name>
    <dbReference type="NCBI Taxonomy" id="155322"/>
    <lineage>
        <taxon>Bacteria</taxon>
        <taxon>Bacillati</taxon>
        <taxon>Bacillota</taxon>
        <taxon>Bacilli</taxon>
        <taxon>Bacillales</taxon>
        <taxon>Bacillaceae</taxon>
        <taxon>Bacillus</taxon>
        <taxon>Bacillus cereus group</taxon>
    </lineage>
</organism>
<dbReference type="SUPFAM" id="SSF56973">
    <property type="entry name" value="Aerolisin/ETX pore-forming domain"/>
    <property type="match status" value="1"/>
</dbReference>
<sequence length="404" mass="45069">MEMYKKIAKVVPVAVLSSAILFSTGTAFAANDMSSAEKKGYPQDMVEKLDSGTNNRTHSMYETINNLLHSDDLNERTNWKGDSYNFIRFNYLILPSQEQDVLNQLNTIPKDNVELKQVLKVLNGYHNKTNAITDVTTLQVSDMNVNKYIEEPKPDPNADQYFNIDASVKNANYSEKLTLPTQGINKEYTSSKEFTTTHTLNAGIKQGIKSSLNVGVPGVGQLTGEMSFEYQVNYGYSNQTRTMDTVKHTVQAPSIPVQLPARTGAVAKATLSTPIVVTKLQGTTKIKGFYTDQVNSYPTQVQLGIYNKFKVISQHNPTIWSKLQELGFNLDDRTQSVIFNGTIDLNVKKEPGSSYDLTVQLYELDANDQINYNKPYGKPETSTGQVQTTNESKENATLRLAPIK</sequence>